<dbReference type="EMBL" id="CAIJDP010000066">
    <property type="protein sequence ID" value="CAD0003922.1"/>
    <property type="molecule type" value="Genomic_DNA"/>
</dbReference>
<dbReference type="InterPro" id="IPR021829">
    <property type="entry name" value="DUF3419"/>
</dbReference>
<accession>A0A6V6YZ16</accession>
<comment type="caution">
    <text evidence="1">The sequence shown here is derived from an EMBL/GenBank/DDBJ whole genome shotgun (WGS) entry which is preliminary data.</text>
</comment>
<dbReference type="RefSeq" id="WP_180908752.1">
    <property type="nucleotide sequence ID" value="NZ_CAIJDP010000066.1"/>
</dbReference>
<sequence length="360" mass="41897">MKSKYFNTLNYTLGDEDTSLELSLCPQNSKNVFSIAGSGGRILPLFAKEPVCINCVDILKEQLYITELRIETVKALTHEEFCNFWGYSVTDITPTERQEIFNRITISSEARLFLWAFFQQNKWSKIIYMGKFEKMLIQLSKINNLITGKKGQKIFFSKSLEEQKFYYLNFFPHLRWKIVLLLLGNSAVLNSILYKGDFPKKNIKGSTYKNFARIFLNIFETISIRGSFFAQMAFWGNIKFKEGYLIEADPELFQQIKQGANKTTVKYIQGNIFEVIKNSHENATFLSLSDVPSFLKGKTEETYLQEISPKIEQGSLIVVRGNLRVTKPFSDDYFILSDQYDELIKKETTQLWNIHIYKKN</sequence>
<evidence type="ECO:0000313" key="1">
    <source>
        <dbReference type="EMBL" id="CAD0003922.1"/>
    </source>
</evidence>
<name>A0A6V6YZ16_9FLAO</name>
<keyword evidence="2" id="KW-1185">Reference proteome</keyword>
<organism evidence="1 2">
    <name type="scientific">Flavobacterium salmonis</name>
    <dbReference type="NCBI Taxonomy" id="2654844"/>
    <lineage>
        <taxon>Bacteria</taxon>
        <taxon>Pseudomonadati</taxon>
        <taxon>Bacteroidota</taxon>
        <taxon>Flavobacteriia</taxon>
        <taxon>Flavobacteriales</taxon>
        <taxon>Flavobacteriaceae</taxon>
        <taxon>Flavobacterium</taxon>
    </lineage>
</organism>
<evidence type="ECO:0000313" key="2">
    <source>
        <dbReference type="Proteomes" id="UP000530060"/>
    </source>
</evidence>
<dbReference type="Proteomes" id="UP000530060">
    <property type="component" value="Unassembled WGS sequence"/>
</dbReference>
<protein>
    <recommendedName>
        <fullName evidence="3">S-adenosylmethionine-diacylglycerol 3-amino-3-carboxypropyl transferase</fullName>
    </recommendedName>
</protein>
<gene>
    <name evidence="1" type="ORF">FLAT13_01945</name>
</gene>
<dbReference type="Pfam" id="PF11899">
    <property type="entry name" value="DUF3419"/>
    <property type="match status" value="1"/>
</dbReference>
<evidence type="ECO:0008006" key="3">
    <source>
        <dbReference type="Google" id="ProtNLM"/>
    </source>
</evidence>
<dbReference type="AlphaFoldDB" id="A0A6V6YZ16"/>
<proteinExistence type="predicted"/>
<reference evidence="1 2" key="1">
    <citation type="submission" date="2020-06" db="EMBL/GenBank/DDBJ databases">
        <authorList>
            <person name="Criscuolo A."/>
        </authorList>
    </citation>
    <scope>NUCLEOTIDE SEQUENCE [LARGE SCALE GENOMIC DNA]</scope>
    <source>
        <strain evidence="2">CIP 111411</strain>
    </source>
</reference>